<dbReference type="Pfam" id="PF07724">
    <property type="entry name" value="AAA_2"/>
    <property type="match status" value="1"/>
</dbReference>
<dbReference type="FunFam" id="1.10.8.60:FF:000017">
    <property type="entry name" value="ATP-dependent chaperone ClpB"/>
    <property type="match status" value="1"/>
</dbReference>
<dbReference type="SMART" id="SM01086">
    <property type="entry name" value="ClpB_D2-small"/>
    <property type="match status" value="1"/>
</dbReference>
<dbReference type="PANTHER" id="PTHR11638:SF18">
    <property type="entry name" value="HEAT SHOCK PROTEIN 104"/>
    <property type="match status" value="1"/>
</dbReference>
<dbReference type="Proteomes" id="UP000197535">
    <property type="component" value="Unassembled WGS sequence"/>
</dbReference>
<dbReference type="GO" id="GO:0016887">
    <property type="term" value="F:ATP hydrolysis activity"/>
    <property type="evidence" value="ECO:0007669"/>
    <property type="project" value="InterPro"/>
</dbReference>
<dbReference type="Gene3D" id="3.40.50.300">
    <property type="entry name" value="P-loop containing nucleotide triphosphate hydrolases"/>
    <property type="match status" value="1"/>
</dbReference>
<dbReference type="InterPro" id="IPR050130">
    <property type="entry name" value="ClpA_ClpB"/>
</dbReference>
<comment type="similarity">
    <text evidence="1">Belongs to the ClpA/ClpB family.</text>
</comment>
<keyword evidence="2" id="KW-0547">Nucleotide-binding</keyword>
<keyword evidence="6" id="KW-1185">Reference proteome</keyword>
<keyword evidence="3" id="KW-0067">ATP-binding</keyword>
<dbReference type="Gene3D" id="1.10.8.60">
    <property type="match status" value="1"/>
</dbReference>
<accession>A0A254TDQ5</accession>
<proteinExistence type="inferred from homology"/>
<evidence type="ECO:0000259" key="4">
    <source>
        <dbReference type="SMART" id="SM01086"/>
    </source>
</evidence>
<organism evidence="5 6">
    <name type="scientific">Noviherbaspirillum denitrificans</name>
    <dbReference type="NCBI Taxonomy" id="1968433"/>
    <lineage>
        <taxon>Bacteria</taxon>
        <taxon>Pseudomonadati</taxon>
        <taxon>Pseudomonadota</taxon>
        <taxon>Betaproteobacteria</taxon>
        <taxon>Burkholderiales</taxon>
        <taxon>Oxalobacteraceae</taxon>
        <taxon>Noviherbaspirillum</taxon>
    </lineage>
</organism>
<evidence type="ECO:0000256" key="3">
    <source>
        <dbReference type="ARBA" id="ARBA00022840"/>
    </source>
</evidence>
<gene>
    <name evidence="5" type="ORF">AYR66_15475</name>
</gene>
<dbReference type="GO" id="GO:0005737">
    <property type="term" value="C:cytoplasm"/>
    <property type="evidence" value="ECO:0007669"/>
    <property type="project" value="TreeGrafter"/>
</dbReference>
<evidence type="ECO:0000256" key="2">
    <source>
        <dbReference type="ARBA" id="ARBA00022741"/>
    </source>
</evidence>
<dbReference type="SUPFAM" id="SSF52540">
    <property type="entry name" value="P-loop containing nucleoside triphosphate hydrolases"/>
    <property type="match status" value="1"/>
</dbReference>
<dbReference type="InterPro" id="IPR027417">
    <property type="entry name" value="P-loop_NTPase"/>
</dbReference>
<name>A0A254TDQ5_9BURK</name>
<dbReference type="InterPro" id="IPR003959">
    <property type="entry name" value="ATPase_AAA_core"/>
</dbReference>
<protein>
    <recommendedName>
        <fullName evidence="4">Clp ATPase C-terminal domain-containing protein</fullName>
    </recommendedName>
</protein>
<dbReference type="GO" id="GO:0034605">
    <property type="term" value="P:cellular response to heat"/>
    <property type="evidence" value="ECO:0007669"/>
    <property type="project" value="TreeGrafter"/>
</dbReference>
<dbReference type="InterPro" id="IPR001270">
    <property type="entry name" value="ClpA/B"/>
</dbReference>
<dbReference type="PANTHER" id="PTHR11638">
    <property type="entry name" value="ATP-DEPENDENT CLP PROTEASE"/>
    <property type="match status" value="1"/>
</dbReference>
<dbReference type="GO" id="GO:0005524">
    <property type="term" value="F:ATP binding"/>
    <property type="evidence" value="ECO:0007669"/>
    <property type="project" value="UniProtKB-KW"/>
</dbReference>
<comment type="caution">
    <text evidence="5">The sequence shown here is derived from an EMBL/GenBank/DDBJ whole genome shotgun (WGS) entry which is preliminary data.</text>
</comment>
<feature type="domain" description="Clp ATPase C-terminal" evidence="4">
    <location>
        <begin position="93"/>
        <end position="182"/>
    </location>
</feature>
<evidence type="ECO:0000256" key="1">
    <source>
        <dbReference type="ARBA" id="ARBA00008675"/>
    </source>
</evidence>
<sequence>MILLDEIEKAHHDVFNVLLQVLDDGRMTDGQGRTVDFKNTVIVMTSNLGSHKIQSMEGSDPELVKLSVMAEVKTHFRPEFINRIDEIVVFHALDEKNIGQIARIQLKVLEARLAKMEISLKVTDAALQKIAEAGFDPVYGARPLKRAIQQQIENPLSKAILEGRFGPKDTILADVRNGRLVFDKEE</sequence>
<reference evidence="5 6" key="1">
    <citation type="submission" date="2016-02" db="EMBL/GenBank/DDBJ databases">
        <authorList>
            <person name="Wen L."/>
            <person name="He K."/>
            <person name="Yang H."/>
        </authorList>
    </citation>
    <scope>NUCLEOTIDE SEQUENCE [LARGE SCALE GENOMIC DNA]</scope>
    <source>
        <strain evidence="5 6">TSA40</strain>
    </source>
</reference>
<dbReference type="InterPro" id="IPR019489">
    <property type="entry name" value="Clp_ATPase_C"/>
</dbReference>
<dbReference type="PRINTS" id="PR00300">
    <property type="entry name" value="CLPPROTEASEA"/>
</dbReference>
<dbReference type="AlphaFoldDB" id="A0A254TDQ5"/>
<dbReference type="Pfam" id="PF10431">
    <property type="entry name" value="ClpB_D2-small"/>
    <property type="match status" value="1"/>
</dbReference>
<evidence type="ECO:0000313" key="5">
    <source>
        <dbReference type="EMBL" id="OWW20675.1"/>
    </source>
</evidence>
<evidence type="ECO:0000313" key="6">
    <source>
        <dbReference type="Proteomes" id="UP000197535"/>
    </source>
</evidence>
<dbReference type="EMBL" id="LSTO01000001">
    <property type="protein sequence ID" value="OWW20675.1"/>
    <property type="molecule type" value="Genomic_DNA"/>
</dbReference>